<reference evidence="6" key="2">
    <citation type="submission" date="2021-04" db="EMBL/GenBank/DDBJ databases">
        <authorList>
            <person name="Gilroy R."/>
        </authorList>
    </citation>
    <scope>NUCLEOTIDE SEQUENCE</scope>
    <source>
        <strain evidence="6">ChiHjej12B11-24981</strain>
    </source>
</reference>
<dbReference type="Proteomes" id="UP000824023">
    <property type="component" value="Unassembled WGS sequence"/>
</dbReference>
<keyword evidence="1" id="KW-0378">Hydrolase</keyword>
<dbReference type="InterPro" id="IPR017853">
    <property type="entry name" value="GH"/>
</dbReference>
<dbReference type="SUPFAM" id="SSF51445">
    <property type="entry name" value="(Trans)glycosidases"/>
    <property type="match status" value="1"/>
</dbReference>
<accession>A0A9D2A790</accession>
<evidence type="ECO:0000259" key="4">
    <source>
        <dbReference type="Pfam" id="PF02449"/>
    </source>
</evidence>
<feature type="domain" description="Glycoside hydrolase family 42 N-terminal" evidence="4">
    <location>
        <begin position="76"/>
        <end position="221"/>
    </location>
</feature>
<comment type="caution">
    <text evidence="6">The sequence shown here is derived from an EMBL/GenBank/DDBJ whole genome shotgun (WGS) entry which is preliminary data.</text>
</comment>
<dbReference type="GO" id="GO:0004565">
    <property type="term" value="F:beta-galactosidase activity"/>
    <property type="evidence" value="ECO:0007669"/>
    <property type="project" value="InterPro"/>
</dbReference>
<sequence>MKQSLLKRCAVCALALAALMAGSILSAQEKENPIPRLITKDGRHALLVDGEPYLVLGGQSDNSSTWPKMLPGVWQVIEEMHANTLQIPLYWEQVEPEEGKYDFSMVDLLLKQAREHEVRLILTWFGTWKNGSNHYMPVWMKLQPKKYPNVVGKDGRPVDSPSPHALATREADAKAFAALMRHLKEADPQRTVIMVQVENEPGTWGSVRDYSKEAQRLFEQAVPEALLQPEVLKALGVDARAEGTWSEVFGERADEYFHAWSVASYIEYVAAAGREEYPLPMFVNVALRWPFGNPPATNYESGGPTDNVIPIWKVAAPTICLLAPDIYLQGDEPVLKVLELYARPDNALFVPETSSDRVKYLYEIVGKGIGYSPFGIDNPAKVAVRQHDAVAAEYRLLAPMARQLARWGFEGRIFTAVEREGKGEQCVGLGRWEAVLQFGDGRRAGQQPDTRPRPADGKALLVKLGDNEFLAVGTHCRFSFRPVGKGAGKPWQYLRVEEGYYEDGEFRMIRVLNGDQTDWGGPYVGDKPKLLHITLTTR</sequence>
<reference evidence="6" key="1">
    <citation type="journal article" date="2021" name="PeerJ">
        <title>Extensive microbial diversity within the chicken gut microbiome revealed by metagenomics and culture.</title>
        <authorList>
            <person name="Gilroy R."/>
            <person name="Ravi A."/>
            <person name="Getino M."/>
            <person name="Pursley I."/>
            <person name="Horton D.L."/>
            <person name="Alikhan N.F."/>
            <person name="Baker D."/>
            <person name="Gharbi K."/>
            <person name="Hall N."/>
            <person name="Watson M."/>
            <person name="Adriaenssens E.M."/>
            <person name="Foster-Nyarko E."/>
            <person name="Jarju S."/>
            <person name="Secka A."/>
            <person name="Antonio M."/>
            <person name="Oren A."/>
            <person name="Chaudhuri R.R."/>
            <person name="La Ragione R."/>
            <person name="Hildebrand F."/>
            <person name="Pallen M.J."/>
        </authorList>
    </citation>
    <scope>NUCLEOTIDE SEQUENCE</scope>
    <source>
        <strain evidence="6">ChiHjej12B11-24981</strain>
    </source>
</reference>
<dbReference type="AlphaFoldDB" id="A0A9D2A790"/>
<evidence type="ECO:0000256" key="1">
    <source>
        <dbReference type="ARBA" id="ARBA00022801"/>
    </source>
</evidence>
<keyword evidence="2" id="KW-0326">Glycosidase</keyword>
<keyword evidence="3" id="KW-0732">Signal</keyword>
<feature type="domain" description="DUF5597" evidence="5">
    <location>
        <begin position="391"/>
        <end position="520"/>
    </location>
</feature>
<protein>
    <submittedName>
        <fullName evidence="6">DUF5597 domain-containing protein</fullName>
    </submittedName>
</protein>
<evidence type="ECO:0000313" key="6">
    <source>
        <dbReference type="EMBL" id="HIZ02524.1"/>
    </source>
</evidence>
<evidence type="ECO:0000313" key="7">
    <source>
        <dbReference type="Proteomes" id="UP000824023"/>
    </source>
</evidence>
<proteinExistence type="predicted"/>
<dbReference type="Pfam" id="PF02449">
    <property type="entry name" value="Glyco_hydro_42"/>
    <property type="match status" value="1"/>
</dbReference>
<evidence type="ECO:0000259" key="5">
    <source>
        <dbReference type="Pfam" id="PF18120"/>
    </source>
</evidence>
<organism evidence="6 7">
    <name type="scientific">Candidatus Bacteroides merdipullorum</name>
    <dbReference type="NCBI Taxonomy" id="2838474"/>
    <lineage>
        <taxon>Bacteria</taxon>
        <taxon>Pseudomonadati</taxon>
        <taxon>Bacteroidota</taxon>
        <taxon>Bacteroidia</taxon>
        <taxon>Bacteroidales</taxon>
        <taxon>Bacteroidaceae</taxon>
        <taxon>Bacteroides</taxon>
    </lineage>
</organism>
<dbReference type="Gene3D" id="3.20.20.80">
    <property type="entry name" value="Glycosidases"/>
    <property type="match status" value="1"/>
</dbReference>
<dbReference type="GO" id="GO:0005975">
    <property type="term" value="P:carbohydrate metabolic process"/>
    <property type="evidence" value="ECO:0007669"/>
    <property type="project" value="InterPro"/>
</dbReference>
<evidence type="ECO:0000256" key="3">
    <source>
        <dbReference type="SAM" id="SignalP"/>
    </source>
</evidence>
<dbReference type="EMBL" id="DXCK01000128">
    <property type="protein sequence ID" value="HIZ02524.1"/>
    <property type="molecule type" value="Genomic_DNA"/>
</dbReference>
<evidence type="ECO:0000256" key="2">
    <source>
        <dbReference type="ARBA" id="ARBA00023295"/>
    </source>
</evidence>
<feature type="signal peptide" evidence="3">
    <location>
        <begin position="1"/>
        <end position="27"/>
    </location>
</feature>
<dbReference type="InterPro" id="IPR013529">
    <property type="entry name" value="Glyco_hydro_42_N"/>
</dbReference>
<dbReference type="Gene3D" id="2.60.220.20">
    <property type="entry name" value="putative beta-Galactosidase from caulobacter crescentus"/>
    <property type="match status" value="1"/>
</dbReference>
<gene>
    <name evidence="6" type="ORF">H9819_09815</name>
</gene>
<dbReference type="InterPro" id="IPR040719">
    <property type="entry name" value="DUF5597"/>
</dbReference>
<dbReference type="GO" id="GO:0009341">
    <property type="term" value="C:beta-galactosidase complex"/>
    <property type="evidence" value="ECO:0007669"/>
    <property type="project" value="InterPro"/>
</dbReference>
<name>A0A9D2A790_9BACE</name>
<dbReference type="Pfam" id="PF18120">
    <property type="entry name" value="DUF5597"/>
    <property type="match status" value="1"/>
</dbReference>
<dbReference type="FunFam" id="3.20.20.80:FF:000135">
    <property type="entry name" value="Beta-galactosidase, putative, bgl35A"/>
    <property type="match status" value="1"/>
</dbReference>
<feature type="chain" id="PRO_5038460167" evidence="3">
    <location>
        <begin position="28"/>
        <end position="538"/>
    </location>
</feature>